<feature type="domain" description="Response regulatory" evidence="7">
    <location>
        <begin position="6"/>
        <end position="122"/>
    </location>
</feature>
<sequence length="243" mass="27429">MPESARILVVDDLEINVEFLRDELTARGFTVFSAFDGEQALQQVVEVQPDLLLLDVSMPKVDGISVLKALRTDEDYRELPVILLTARRESENKVEGLDAGADDYITKPFHVEEVVARIRSLLRLRQIQAEVVEKEKRLAKVEALHQTLATLSHHINNATQAILGTAQLCQLTNEKPDRLIATCLHQTARIKAVLDCLDRMVQHMDLRTTSYAGEGKRILDIEEELKQRLAQLDGNQKAEDSKQ</sequence>
<evidence type="ECO:0000259" key="7">
    <source>
        <dbReference type="PROSITE" id="PS50110"/>
    </source>
</evidence>
<name>A0A1F6CNB0_HANXR</name>
<evidence type="ECO:0000256" key="5">
    <source>
        <dbReference type="ARBA" id="ARBA00023163"/>
    </source>
</evidence>
<keyword evidence="1 6" id="KW-0597">Phosphoprotein</keyword>
<comment type="caution">
    <text evidence="8">The sequence shown here is derived from an EMBL/GenBank/DDBJ whole genome shotgun (WGS) entry which is preliminary data.</text>
</comment>
<gene>
    <name evidence="8" type="ORF">A3F84_09675</name>
</gene>
<evidence type="ECO:0000256" key="1">
    <source>
        <dbReference type="ARBA" id="ARBA00022553"/>
    </source>
</evidence>
<protein>
    <recommendedName>
        <fullName evidence="7">Response regulatory domain-containing protein</fullName>
    </recommendedName>
</protein>
<dbReference type="GO" id="GO:0000976">
    <property type="term" value="F:transcription cis-regulatory region binding"/>
    <property type="evidence" value="ECO:0007669"/>
    <property type="project" value="TreeGrafter"/>
</dbReference>
<keyword evidence="4" id="KW-0238">DNA-binding</keyword>
<dbReference type="Proteomes" id="UP000178606">
    <property type="component" value="Unassembled WGS sequence"/>
</dbReference>
<dbReference type="SUPFAM" id="SSF52172">
    <property type="entry name" value="CheY-like"/>
    <property type="match status" value="1"/>
</dbReference>
<dbReference type="Gene3D" id="3.40.50.2300">
    <property type="match status" value="1"/>
</dbReference>
<dbReference type="GO" id="GO:0032993">
    <property type="term" value="C:protein-DNA complex"/>
    <property type="evidence" value="ECO:0007669"/>
    <property type="project" value="TreeGrafter"/>
</dbReference>
<evidence type="ECO:0000256" key="6">
    <source>
        <dbReference type="PROSITE-ProRule" id="PRU00169"/>
    </source>
</evidence>
<keyword evidence="3" id="KW-0805">Transcription regulation</keyword>
<dbReference type="Pfam" id="PF00072">
    <property type="entry name" value="Response_reg"/>
    <property type="match status" value="1"/>
</dbReference>
<evidence type="ECO:0000313" key="8">
    <source>
        <dbReference type="EMBL" id="OGG50689.1"/>
    </source>
</evidence>
<evidence type="ECO:0000313" key="9">
    <source>
        <dbReference type="Proteomes" id="UP000178606"/>
    </source>
</evidence>
<dbReference type="GO" id="GO:0006355">
    <property type="term" value="P:regulation of DNA-templated transcription"/>
    <property type="evidence" value="ECO:0007669"/>
    <property type="project" value="TreeGrafter"/>
</dbReference>
<evidence type="ECO:0000256" key="2">
    <source>
        <dbReference type="ARBA" id="ARBA00023012"/>
    </source>
</evidence>
<evidence type="ECO:0000256" key="4">
    <source>
        <dbReference type="ARBA" id="ARBA00023125"/>
    </source>
</evidence>
<dbReference type="AlphaFoldDB" id="A0A1F6CNB0"/>
<reference evidence="8 9" key="1">
    <citation type="journal article" date="2016" name="Nat. Commun.">
        <title>Thousands of microbial genomes shed light on interconnected biogeochemical processes in an aquifer system.</title>
        <authorList>
            <person name="Anantharaman K."/>
            <person name="Brown C.T."/>
            <person name="Hug L.A."/>
            <person name="Sharon I."/>
            <person name="Castelle C.J."/>
            <person name="Probst A.J."/>
            <person name="Thomas B.C."/>
            <person name="Singh A."/>
            <person name="Wilkins M.J."/>
            <person name="Karaoz U."/>
            <person name="Brodie E.L."/>
            <person name="Williams K.H."/>
            <person name="Hubbard S.S."/>
            <person name="Banfield J.F."/>
        </authorList>
    </citation>
    <scope>NUCLEOTIDE SEQUENCE [LARGE SCALE GENOMIC DNA]</scope>
    <source>
        <strain evidence="9">RIFCSPLOWO2_12_FULL_64_10</strain>
    </source>
</reference>
<dbReference type="PANTHER" id="PTHR48111:SF1">
    <property type="entry name" value="TWO-COMPONENT RESPONSE REGULATOR ORR33"/>
    <property type="match status" value="1"/>
</dbReference>
<dbReference type="GO" id="GO:0005829">
    <property type="term" value="C:cytosol"/>
    <property type="evidence" value="ECO:0007669"/>
    <property type="project" value="TreeGrafter"/>
</dbReference>
<dbReference type="PANTHER" id="PTHR48111">
    <property type="entry name" value="REGULATOR OF RPOS"/>
    <property type="match status" value="1"/>
</dbReference>
<dbReference type="InterPro" id="IPR001789">
    <property type="entry name" value="Sig_transdc_resp-reg_receiver"/>
</dbReference>
<keyword evidence="2" id="KW-0902">Two-component regulatory system</keyword>
<dbReference type="InterPro" id="IPR039420">
    <property type="entry name" value="WalR-like"/>
</dbReference>
<proteinExistence type="predicted"/>
<evidence type="ECO:0000256" key="3">
    <source>
        <dbReference type="ARBA" id="ARBA00023015"/>
    </source>
</evidence>
<organism evidence="8 9">
    <name type="scientific">Handelsmanbacteria sp. (strain RIFCSPLOWO2_12_FULL_64_10)</name>
    <dbReference type="NCBI Taxonomy" id="1817868"/>
    <lineage>
        <taxon>Bacteria</taxon>
        <taxon>Candidatus Handelsmaniibacteriota</taxon>
    </lineage>
</organism>
<accession>A0A1F6CNB0</accession>
<dbReference type="EMBL" id="MFKF01000201">
    <property type="protein sequence ID" value="OGG50689.1"/>
    <property type="molecule type" value="Genomic_DNA"/>
</dbReference>
<keyword evidence="5" id="KW-0804">Transcription</keyword>
<dbReference type="SMART" id="SM00448">
    <property type="entry name" value="REC"/>
    <property type="match status" value="1"/>
</dbReference>
<dbReference type="GO" id="GO:0000156">
    <property type="term" value="F:phosphorelay response regulator activity"/>
    <property type="evidence" value="ECO:0007669"/>
    <property type="project" value="TreeGrafter"/>
</dbReference>
<dbReference type="PROSITE" id="PS50110">
    <property type="entry name" value="RESPONSE_REGULATORY"/>
    <property type="match status" value="1"/>
</dbReference>
<dbReference type="InterPro" id="IPR011006">
    <property type="entry name" value="CheY-like_superfamily"/>
</dbReference>
<feature type="modified residue" description="4-aspartylphosphate" evidence="6">
    <location>
        <position position="55"/>
    </location>
</feature>